<dbReference type="Gene3D" id="2.20.70.10">
    <property type="match status" value="1"/>
</dbReference>
<organism evidence="2 3">
    <name type="scientific">Phytophthora kernoviae</name>
    <dbReference type="NCBI Taxonomy" id="325452"/>
    <lineage>
        <taxon>Eukaryota</taxon>
        <taxon>Sar</taxon>
        <taxon>Stramenopiles</taxon>
        <taxon>Oomycota</taxon>
        <taxon>Peronosporomycetes</taxon>
        <taxon>Peronosporales</taxon>
        <taxon>Peronosporaceae</taxon>
        <taxon>Phytophthora</taxon>
    </lineage>
</organism>
<name>A0A3R7KEI1_9STRA</name>
<dbReference type="EMBL" id="MBDN02000892">
    <property type="protein sequence ID" value="RLN73039.1"/>
    <property type="molecule type" value="Genomic_DNA"/>
</dbReference>
<dbReference type="AlphaFoldDB" id="A0A3R7KEI1"/>
<dbReference type="SUPFAM" id="SSF51045">
    <property type="entry name" value="WW domain"/>
    <property type="match status" value="1"/>
</dbReference>
<dbReference type="STRING" id="325452.A0A3R7KEI1"/>
<evidence type="ECO:0008006" key="4">
    <source>
        <dbReference type="Google" id="ProtNLM"/>
    </source>
</evidence>
<reference evidence="1" key="1">
    <citation type="journal article" date="2015" name="Genom Data">
        <title>Genome sequences of six Phytophthora species associated with forests in New Zealand.</title>
        <authorList>
            <person name="Studholme D.J."/>
            <person name="McDougal R.L."/>
            <person name="Sambles C."/>
            <person name="Hansen E."/>
            <person name="Hardy G."/>
            <person name="Grant M."/>
            <person name="Ganley R.J."/>
            <person name="Williams N.M."/>
        </authorList>
    </citation>
    <scope>NUCLEOTIDE SEQUENCE</scope>
    <source>
        <strain evidence="1">NZFS 2646</strain>
    </source>
</reference>
<dbReference type="PROSITE" id="PS50096">
    <property type="entry name" value="IQ"/>
    <property type="match status" value="1"/>
</dbReference>
<evidence type="ECO:0000313" key="2">
    <source>
        <dbReference type="EMBL" id="RLN73039.1"/>
    </source>
</evidence>
<sequence>MEDPTPVVSEALVVRIQALFRARRARRGAVELANSAYLKCWDSVTGFAYYCNLHTGLSSWKKPLLLAARDPVEAPVNETFSSVQQNSNELETNTEAVINDPQTRLNLKERQQQRDESSAFQQKCATEKQELMIQHRRKVARAMRRFEKRMLDEKHQARIDRQEKLKNDNQQLLQELYDGKKKENVESIREAAMRGHVDRIENLLDMGFSANAESVRSFLAITNSLGEELTPFAP</sequence>
<proteinExistence type="predicted"/>
<dbReference type="InterPro" id="IPR036020">
    <property type="entry name" value="WW_dom_sf"/>
</dbReference>
<accession>A0A3R7KEI1</accession>
<dbReference type="EMBL" id="JPWV03000884">
    <property type="protein sequence ID" value="KAG2502994.1"/>
    <property type="molecule type" value="Genomic_DNA"/>
</dbReference>
<dbReference type="Proteomes" id="UP000285624">
    <property type="component" value="Unassembled WGS sequence"/>
</dbReference>
<evidence type="ECO:0000313" key="3">
    <source>
        <dbReference type="Proteomes" id="UP000285624"/>
    </source>
</evidence>
<gene>
    <name evidence="2" type="ORF">BBO99_00009578</name>
    <name evidence="1" type="ORF">JM16_009494</name>
</gene>
<keyword evidence="3" id="KW-1185">Reference proteome</keyword>
<comment type="caution">
    <text evidence="2">The sequence shown here is derived from an EMBL/GenBank/DDBJ whole genome shotgun (WGS) entry which is preliminary data.</text>
</comment>
<evidence type="ECO:0000313" key="1">
    <source>
        <dbReference type="EMBL" id="KAG2502994.1"/>
    </source>
</evidence>
<protein>
    <recommendedName>
        <fullName evidence="4">WW domain-containing protein</fullName>
    </recommendedName>
</protein>
<reference evidence="1" key="3">
    <citation type="submission" date="2020-06" db="EMBL/GenBank/DDBJ databases">
        <authorList>
            <person name="Studholme D.J."/>
        </authorList>
    </citation>
    <scope>NUCLEOTIDE SEQUENCE</scope>
    <source>
        <strain evidence="1">NZFS 2646</strain>
    </source>
</reference>
<dbReference type="Proteomes" id="UP000785171">
    <property type="component" value="Unassembled WGS sequence"/>
</dbReference>
<reference evidence="2 3" key="2">
    <citation type="submission" date="2018-07" db="EMBL/GenBank/DDBJ databases">
        <title>Genome sequencing of oomycete isolates from Chile give support for New Zealand origin for Phytophthora kernoviae and make available the first Nothophytophthora sp. genome.</title>
        <authorList>
            <person name="Studholme D.J."/>
            <person name="Sanfuentes E."/>
            <person name="Panda P."/>
            <person name="Hill R."/>
            <person name="Sambles C."/>
            <person name="Grant M."/>
            <person name="Williams N.M."/>
            <person name="Mcdougal R.L."/>
        </authorList>
    </citation>
    <scope>NUCLEOTIDE SEQUENCE [LARGE SCALE GENOMIC DNA]</scope>
    <source>
        <strain evidence="2">Chile4</strain>
    </source>
</reference>